<dbReference type="Pfam" id="PF00400">
    <property type="entry name" value="WD40"/>
    <property type="match status" value="7"/>
</dbReference>
<proteinExistence type="predicted"/>
<dbReference type="InterPro" id="IPR001680">
    <property type="entry name" value="WD40_rpt"/>
</dbReference>
<dbReference type="AlphaFoldDB" id="A0A397A1U3"/>
<evidence type="ECO:0000256" key="3">
    <source>
        <dbReference type="PROSITE-ProRule" id="PRU00221"/>
    </source>
</evidence>
<dbReference type="SMART" id="SM00320">
    <property type="entry name" value="WD40"/>
    <property type="match status" value="7"/>
</dbReference>
<name>A0A397A1U3_APHAT</name>
<feature type="region of interest" description="Disordered" evidence="5">
    <location>
        <begin position="507"/>
        <end position="551"/>
    </location>
</feature>
<evidence type="ECO:0000256" key="1">
    <source>
        <dbReference type="ARBA" id="ARBA00022574"/>
    </source>
</evidence>
<evidence type="ECO:0000313" key="9">
    <source>
        <dbReference type="Proteomes" id="UP000266239"/>
    </source>
</evidence>
<dbReference type="InterPro" id="IPR036322">
    <property type="entry name" value="WD40_repeat_dom_sf"/>
</dbReference>
<protein>
    <recommendedName>
        <fullName evidence="12">Anaphase-promoting complex subunit 4 WD40 domain-containing protein</fullName>
    </recommendedName>
</protein>
<dbReference type="PRINTS" id="PR00320">
    <property type="entry name" value="GPROTEINBRPT"/>
</dbReference>
<feature type="coiled-coil region" evidence="4">
    <location>
        <begin position="400"/>
        <end position="462"/>
    </location>
</feature>
<feature type="repeat" description="WD" evidence="3">
    <location>
        <begin position="692"/>
        <end position="733"/>
    </location>
</feature>
<evidence type="ECO:0000313" key="10">
    <source>
        <dbReference type="Proteomes" id="UP000266643"/>
    </source>
</evidence>
<evidence type="ECO:0000313" key="6">
    <source>
        <dbReference type="EMBL" id="RHY01823.1"/>
    </source>
</evidence>
<feature type="repeat" description="WD" evidence="3">
    <location>
        <begin position="608"/>
        <end position="649"/>
    </location>
</feature>
<dbReference type="Proteomes" id="UP000266643">
    <property type="component" value="Unassembled WGS sequence"/>
</dbReference>
<feature type="compositionally biased region" description="Low complexity" evidence="5">
    <location>
        <begin position="515"/>
        <end position="526"/>
    </location>
</feature>
<dbReference type="PANTHER" id="PTHR14604">
    <property type="entry name" value="WD40 REPEAT PF20"/>
    <property type="match status" value="1"/>
</dbReference>
<comment type="caution">
    <text evidence="6">The sequence shown here is derived from an EMBL/GenBank/DDBJ whole genome shotgun (WGS) entry which is preliminary data.</text>
</comment>
<organism evidence="6 9">
    <name type="scientific">Aphanomyces astaci</name>
    <name type="common">Crayfish plague agent</name>
    <dbReference type="NCBI Taxonomy" id="112090"/>
    <lineage>
        <taxon>Eukaryota</taxon>
        <taxon>Sar</taxon>
        <taxon>Stramenopiles</taxon>
        <taxon>Oomycota</taxon>
        <taxon>Saprolegniomycetes</taxon>
        <taxon>Saprolegniales</taxon>
        <taxon>Verrucalvaceae</taxon>
        <taxon>Aphanomyces</taxon>
    </lineage>
</organism>
<keyword evidence="2" id="KW-0677">Repeat</keyword>
<dbReference type="EMBL" id="QUTB01006068">
    <property type="protein sequence ID" value="RHY51824.1"/>
    <property type="molecule type" value="Genomic_DNA"/>
</dbReference>
<reference evidence="9 10" key="1">
    <citation type="submission" date="2018-08" db="EMBL/GenBank/DDBJ databases">
        <title>Aphanomyces genome sequencing and annotation.</title>
        <authorList>
            <person name="Minardi D."/>
            <person name="Oidtmann B."/>
            <person name="Van Der Giezen M."/>
            <person name="Studholme D.J."/>
        </authorList>
    </citation>
    <scope>NUCLEOTIDE SEQUENCE [LARGE SCALE GENOMIC DNA]</scope>
    <source>
        <strain evidence="8 10">D2</strain>
        <strain evidence="7 11">Si</strain>
        <strain evidence="6 9">Yx</strain>
    </source>
</reference>
<dbReference type="PROSITE" id="PS00678">
    <property type="entry name" value="WD_REPEATS_1"/>
    <property type="match status" value="3"/>
</dbReference>
<dbReference type="Proteomes" id="UP000283543">
    <property type="component" value="Unassembled WGS sequence"/>
</dbReference>
<dbReference type="InterPro" id="IPR020472">
    <property type="entry name" value="WD40_PAC1"/>
</dbReference>
<feature type="region of interest" description="Disordered" evidence="5">
    <location>
        <begin position="312"/>
        <end position="342"/>
    </location>
</feature>
<evidence type="ECO:0000313" key="11">
    <source>
        <dbReference type="Proteomes" id="UP000283543"/>
    </source>
</evidence>
<evidence type="ECO:0000256" key="2">
    <source>
        <dbReference type="ARBA" id="ARBA00022737"/>
    </source>
</evidence>
<evidence type="ECO:0000313" key="8">
    <source>
        <dbReference type="EMBL" id="RHY75031.1"/>
    </source>
</evidence>
<dbReference type="EMBL" id="QUTD01002817">
    <property type="protein sequence ID" value="RHY75031.1"/>
    <property type="molecule type" value="Genomic_DNA"/>
</dbReference>
<dbReference type="InterPro" id="IPR019775">
    <property type="entry name" value="WD40_repeat_CS"/>
</dbReference>
<evidence type="ECO:0008006" key="12">
    <source>
        <dbReference type="Google" id="ProtNLM"/>
    </source>
</evidence>
<evidence type="ECO:0000313" key="7">
    <source>
        <dbReference type="EMBL" id="RHY51824.1"/>
    </source>
</evidence>
<dbReference type="PROSITE" id="PS50082">
    <property type="entry name" value="WD_REPEATS_2"/>
    <property type="match status" value="6"/>
</dbReference>
<dbReference type="InterPro" id="IPR015943">
    <property type="entry name" value="WD40/YVTN_repeat-like_dom_sf"/>
</dbReference>
<keyword evidence="1 3" id="KW-0853">WD repeat</keyword>
<evidence type="ECO:0000256" key="4">
    <source>
        <dbReference type="SAM" id="Coils"/>
    </source>
</evidence>
<feature type="repeat" description="WD" evidence="3">
    <location>
        <begin position="734"/>
        <end position="768"/>
    </location>
</feature>
<dbReference type="CDD" id="cd00200">
    <property type="entry name" value="WD40"/>
    <property type="match status" value="1"/>
</dbReference>
<dbReference type="SUPFAM" id="SSF50978">
    <property type="entry name" value="WD40 repeat-like"/>
    <property type="match status" value="1"/>
</dbReference>
<feature type="repeat" description="WD" evidence="3">
    <location>
        <begin position="650"/>
        <end position="691"/>
    </location>
</feature>
<dbReference type="Gene3D" id="1.20.120.20">
    <property type="entry name" value="Apolipoprotein"/>
    <property type="match status" value="1"/>
</dbReference>
<accession>A0A397A1U3</accession>
<keyword evidence="4" id="KW-0175">Coiled coil</keyword>
<dbReference type="PROSITE" id="PS50294">
    <property type="entry name" value="WD_REPEATS_REGION"/>
    <property type="match status" value="6"/>
</dbReference>
<dbReference type="Gene3D" id="2.130.10.10">
    <property type="entry name" value="YVTN repeat-like/Quinoprotein amine dehydrogenase"/>
    <property type="match status" value="2"/>
</dbReference>
<sequence length="850" mass="96555">MARPPRMSLLQRFFYVTQTSLRRFDAWTEKHMIGLPNPPLTEEERQGKAREQCVDLWTLTLADHVRFAREAWAEYKDTLREDYEFTEVVRGKVVDFKDTVEEQRAKVDEHLESHHPELKQHINTWKSDIQQSVGDIQQSVDDTTERVKVHVDEMKVQAKDIDVERFHITDAVNALKNRPVVDVKRDVEEWALDKLVVGRATMSAFVEGYKAGKEEELMRETPLLKELAEKATDQHKDFLTAKRNELLQKVADFEPAAPTKQKSLADDDLLKLEKMELSDDEDDFQYTNVDVMDDDDDDDEADFQTVLRNLNKEKDISSTEKAPSPVFKGQSGSGGSNIPSRTISTQVRPSVVDDFIRNFLIKISMPRTLDVFNTEWYELMAKGKLKEEDIGIVPDIYLRNQSLDDQVKALRKQLDETKKITEKAKGTWDKFRHQRDVHKMHHQRVVQEKNSLMDKIKKLRKNIAAYEPLLSELRTKYEVAMKEKMLMRLERDRFMAKTDALEAQVRALEQKDSKGSTSKSSPAKSSGLKKIKKGDTKLPTENAPNPNADKTFDPVQIKRVELVKVFQGHQNSIAAVAFHPKNPVLATVSDDETWKLWSIPTCELIMSGEGHRDWIAGIEFHPRGTHIATSSGDNTIKIWDFVSASCTLTLQDHAHPVWESAFHHDGDFLASASMDHTCKLWDLNTGKCRKTFRGHVDSVNSVCFQPYTVNICTGSGDKTISIWDIRSGLCVQTFYGHQNTCNSVAFSTAGDTIASCDADGFIKLWDVRMVAERATIDGGQQPLNSVAFDKSGQVVVAASDDGMIKMCNARTFEYVSDLKGHDGPVQSVKFDPVGRYIASASSDCTFRLWT</sequence>
<evidence type="ECO:0000256" key="5">
    <source>
        <dbReference type="SAM" id="MobiDB-lite"/>
    </source>
</evidence>
<dbReference type="EMBL" id="QUTA01009078">
    <property type="protein sequence ID" value="RHY01823.1"/>
    <property type="molecule type" value="Genomic_DNA"/>
</dbReference>
<feature type="repeat" description="WD" evidence="3">
    <location>
        <begin position="818"/>
        <end position="850"/>
    </location>
</feature>
<dbReference type="Proteomes" id="UP000266239">
    <property type="component" value="Unassembled WGS sequence"/>
</dbReference>
<dbReference type="PANTHER" id="PTHR14604:SF3">
    <property type="entry name" value="SPERM-ASSOCIATED ANTIGEN 16 PROTEIN"/>
    <property type="match status" value="1"/>
</dbReference>
<feature type="repeat" description="WD" evidence="3">
    <location>
        <begin position="566"/>
        <end position="607"/>
    </location>
</feature>
<dbReference type="InterPro" id="IPR050995">
    <property type="entry name" value="WD-F-box_domain-protein"/>
</dbReference>
<dbReference type="VEuPathDB" id="FungiDB:H257_09692"/>
<gene>
    <name evidence="6" type="ORF">DYB25_002436</name>
    <name evidence="8" type="ORF">DYB30_001614</name>
    <name evidence="7" type="ORF">DYB34_004917</name>
</gene>